<dbReference type="AlphaFoldDB" id="A0AAE0K3I4"/>
<evidence type="ECO:0000313" key="4">
    <source>
        <dbReference type="Proteomes" id="UP001287356"/>
    </source>
</evidence>
<evidence type="ECO:0000256" key="2">
    <source>
        <dbReference type="SAM" id="SignalP"/>
    </source>
</evidence>
<organism evidence="3 4">
    <name type="scientific">Lasiosphaeria ovina</name>
    <dbReference type="NCBI Taxonomy" id="92902"/>
    <lineage>
        <taxon>Eukaryota</taxon>
        <taxon>Fungi</taxon>
        <taxon>Dikarya</taxon>
        <taxon>Ascomycota</taxon>
        <taxon>Pezizomycotina</taxon>
        <taxon>Sordariomycetes</taxon>
        <taxon>Sordariomycetidae</taxon>
        <taxon>Sordariales</taxon>
        <taxon>Lasiosphaeriaceae</taxon>
        <taxon>Lasiosphaeria</taxon>
    </lineage>
</organism>
<feature type="compositionally biased region" description="Basic residues" evidence="1">
    <location>
        <begin position="217"/>
        <end position="226"/>
    </location>
</feature>
<comment type="caution">
    <text evidence="3">The sequence shown here is derived from an EMBL/GenBank/DDBJ whole genome shotgun (WGS) entry which is preliminary data.</text>
</comment>
<feature type="chain" id="PRO_5042074130" evidence="2">
    <location>
        <begin position="34"/>
        <end position="290"/>
    </location>
</feature>
<gene>
    <name evidence="3" type="ORF">B0T24DRAFT_344841</name>
</gene>
<feature type="region of interest" description="Disordered" evidence="1">
    <location>
        <begin position="188"/>
        <end position="290"/>
    </location>
</feature>
<name>A0AAE0K3I4_9PEZI</name>
<keyword evidence="2" id="KW-0732">Signal</keyword>
<reference evidence="3" key="2">
    <citation type="submission" date="2023-06" db="EMBL/GenBank/DDBJ databases">
        <authorList>
            <consortium name="Lawrence Berkeley National Laboratory"/>
            <person name="Haridas S."/>
            <person name="Hensen N."/>
            <person name="Bonometti L."/>
            <person name="Westerberg I."/>
            <person name="Brannstrom I.O."/>
            <person name="Guillou S."/>
            <person name="Cros-Aarteil S."/>
            <person name="Calhoun S."/>
            <person name="Kuo A."/>
            <person name="Mondo S."/>
            <person name="Pangilinan J."/>
            <person name="Riley R."/>
            <person name="Labutti K."/>
            <person name="Andreopoulos B."/>
            <person name="Lipzen A."/>
            <person name="Chen C."/>
            <person name="Yanf M."/>
            <person name="Daum C."/>
            <person name="Ng V."/>
            <person name="Clum A."/>
            <person name="Steindorff A."/>
            <person name="Ohm R."/>
            <person name="Martin F."/>
            <person name="Silar P."/>
            <person name="Natvig D."/>
            <person name="Lalanne C."/>
            <person name="Gautier V."/>
            <person name="Ament-Velasquez S.L."/>
            <person name="Kruys A."/>
            <person name="Hutchinson M.I."/>
            <person name="Powell A.J."/>
            <person name="Barry K."/>
            <person name="Miller A.N."/>
            <person name="Grigoriev I.V."/>
            <person name="Debuchy R."/>
            <person name="Gladieux P."/>
            <person name="Thoren M.H."/>
            <person name="Johannesson H."/>
        </authorList>
    </citation>
    <scope>NUCLEOTIDE SEQUENCE</scope>
    <source>
        <strain evidence="3">CBS 958.72</strain>
    </source>
</reference>
<feature type="compositionally biased region" description="Basic residues" evidence="1">
    <location>
        <begin position="136"/>
        <end position="147"/>
    </location>
</feature>
<feature type="region of interest" description="Disordered" evidence="1">
    <location>
        <begin position="81"/>
        <end position="104"/>
    </location>
</feature>
<sequence length="290" mass="31941">MGQGGLPFIASVRLSRVLPLLLLLVAAAAAAAAATVASAAAGFSRSRYSVFRTDVAAAATAMHESASQMAAGKRCGICAREPEQTMRGERGPERDLKDAEPDRPLARSLVRQAFKRAWPGSKKSSKAKQPRPTAGNKKRKATRVPRARRCSEFSFAAAAAAGWLTDKIVDRQDLTQGRAWRQQCMRCGSRSFWPPPELGMRDNNSQATQERNEEVRRKRQTRRPRPRQPAATYLPPSPSEGTSPSPGQPPRIPREGCWPLPQIKQQASTHAHNARTQRTQRTHARTHTTQ</sequence>
<evidence type="ECO:0000256" key="1">
    <source>
        <dbReference type="SAM" id="MobiDB-lite"/>
    </source>
</evidence>
<feature type="compositionally biased region" description="Basic residues" evidence="1">
    <location>
        <begin position="272"/>
        <end position="290"/>
    </location>
</feature>
<dbReference type="Proteomes" id="UP001287356">
    <property type="component" value="Unassembled WGS sequence"/>
</dbReference>
<proteinExistence type="predicted"/>
<protein>
    <submittedName>
        <fullName evidence="3">Uncharacterized protein</fullName>
    </submittedName>
</protein>
<feature type="signal peptide" evidence="2">
    <location>
        <begin position="1"/>
        <end position="33"/>
    </location>
</feature>
<dbReference type="EMBL" id="JAULSN010000006">
    <property type="protein sequence ID" value="KAK3368935.1"/>
    <property type="molecule type" value="Genomic_DNA"/>
</dbReference>
<keyword evidence="4" id="KW-1185">Reference proteome</keyword>
<feature type="region of interest" description="Disordered" evidence="1">
    <location>
        <begin position="117"/>
        <end position="147"/>
    </location>
</feature>
<reference evidence="3" key="1">
    <citation type="journal article" date="2023" name="Mol. Phylogenet. Evol.">
        <title>Genome-scale phylogeny and comparative genomics of the fungal order Sordariales.</title>
        <authorList>
            <person name="Hensen N."/>
            <person name="Bonometti L."/>
            <person name="Westerberg I."/>
            <person name="Brannstrom I.O."/>
            <person name="Guillou S."/>
            <person name="Cros-Aarteil S."/>
            <person name="Calhoun S."/>
            <person name="Haridas S."/>
            <person name="Kuo A."/>
            <person name="Mondo S."/>
            <person name="Pangilinan J."/>
            <person name="Riley R."/>
            <person name="LaButti K."/>
            <person name="Andreopoulos B."/>
            <person name="Lipzen A."/>
            <person name="Chen C."/>
            <person name="Yan M."/>
            <person name="Daum C."/>
            <person name="Ng V."/>
            <person name="Clum A."/>
            <person name="Steindorff A."/>
            <person name="Ohm R.A."/>
            <person name="Martin F."/>
            <person name="Silar P."/>
            <person name="Natvig D.O."/>
            <person name="Lalanne C."/>
            <person name="Gautier V."/>
            <person name="Ament-Velasquez S.L."/>
            <person name="Kruys A."/>
            <person name="Hutchinson M.I."/>
            <person name="Powell A.J."/>
            <person name="Barry K."/>
            <person name="Miller A.N."/>
            <person name="Grigoriev I.V."/>
            <person name="Debuchy R."/>
            <person name="Gladieux P."/>
            <person name="Hiltunen Thoren M."/>
            <person name="Johannesson H."/>
        </authorList>
    </citation>
    <scope>NUCLEOTIDE SEQUENCE</scope>
    <source>
        <strain evidence="3">CBS 958.72</strain>
    </source>
</reference>
<evidence type="ECO:0000313" key="3">
    <source>
        <dbReference type="EMBL" id="KAK3368935.1"/>
    </source>
</evidence>
<accession>A0AAE0K3I4</accession>